<dbReference type="PROSITE" id="PS50110">
    <property type="entry name" value="RESPONSE_REGULATORY"/>
    <property type="match status" value="1"/>
</dbReference>
<dbReference type="InterPro" id="IPR003594">
    <property type="entry name" value="HATPase_dom"/>
</dbReference>
<evidence type="ECO:0000256" key="9">
    <source>
        <dbReference type="PROSITE-ProRule" id="PRU00169"/>
    </source>
</evidence>
<evidence type="ECO:0000313" key="15">
    <source>
        <dbReference type="Proteomes" id="UP000053937"/>
    </source>
</evidence>
<evidence type="ECO:0000259" key="12">
    <source>
        <dbReference type="PROSITE" id="PS50112"/>
    </source>
</evidence>
<evidence type="ECO:0000256" key="6">
    <source>
        <dbReference type="ARBA" id="ARBA00022777"/>
    </source>
</evidence>
<dbReference type="InterPro" id="IPR035965">
    <property type="entry name" value="PAS-like_dom_sf"/>
</dbReference>
<feature type="domain" description="PAS" evidence="12">
    <location>
        <begin position="169"/>
        <end position="211"/>
    </location>
</feature>
<dbReference type="InterPro" id="IPR011006">
    <property type="entry name" value="CheY-like_superfamily"/>
</dbReference>
<dbReference type="Gene3D" id="3.30.565.10">
    <property type="entry name" value="Histidine kinase-like ATPase, C-terminal domain"/>
    <property type="match status" value="1"/>
</dbReference>
<feature type="domain" description="PAS" evidence="12">
    <location>
        <begin position="46"/>
        <end position="116"/>
    </location>
</feature>
<dbReference type="EMBL" id="LMBR01000154">
    <property type="protein sequence ID" value="KUL26583.1"/>
    <property type="molecule type" value="Genomic_DNA"/>
</dbReference>
<evidence type="ECO:0000256" key="1">
    <source>
        <dbReference type="ARBA" id="ARBA00000085"/>
    </source>
</evidence>
<reference evidence="14 15" key="1">
    <citation type="submission" date="2015-10" db="EMBL/GenBank/DDBJ databases">
        <title>Draft Genome Sequence of Chlorobium limicola strain Frasassi Growing under Artificial Lighting in the Frasassi Cave System.</title>
        <authorList>
            <person name="Mansor M."/>
            <person name="Macalady J."/>
        </authorList>
    </citation>
    <scope>NUCLEOTIDE SEQUENCE [LARGE SCALE GENOMIC DNA]</scope>
    <source>
        <strain evidence="14 15">Frasassi</strain>
    </source>
</reference>
<dbReference type="SMART" id="SM00387">
    <property type="entry name" value="HATPase_c"/>
    <property type="match status" value="1"/>
</dbReference>
<keyword evidence="4" id="KW-0808">Transferase</keyword>
<feature type="domain" description="Histidine kinase" evidence="10">
    <location>
        <begin position="449"/>
        <end position="673"/>
    </location>
</feature>
<dbReference type="GO" id="GO:0005524">
    <property type="term" value="F:ATP binding"/>
    <property type="evidence" value="ECO:0007669"/>
    <property type="project" value="UniProtKB-KW"/>
</dbReference>
<keyword evidence="3 9" id="KW-0597">Phosphoprotein</keyword>
<dbReference type="Pfam" id="PF00072">
    <property type="entry name" value="Response_reg"/>
    <property type="match status" value="1"/>
</dbReference>
<evidence type="ECO:0000256" key="3">
    <source>
        <dbReference type="ARBA" id="ARBA00022553"/>
    </source>
</evidence>
<feature type="modified residue" description="4-aspartylphosphate" evidence="9">
    <location>
        <position position="742"/>
    </location>
</feature>
<dbReference type="PROSITE" id="PS50112">
    <property type="entry name" value="PAS"/>
    <property type="match status" value="2"/>
</dbReference>
<feature type="domain" description="Response regulatory" evidence="11">
    <location>
        <begin position="691"/>
        <end position="808"/>
    </location>
</feature>
<dbReference type="Pfam" id="PF00512">
    <property type="entry name" value="HisKA"/>
    <property type="match status" value="1"/>
</dbReference>
<dbReference type="Proteomes" id="UP000053937">
    <property type="component" value="Unassembled WGS sequence"/>
</dbReference>
<accession>A0A101JGZ4</accession>
<evidence type="ECO:0000256" key="4">
    <source>
        <dbReference type="ARBA" id="ARBA00022679"/>
    </source>
</evidence>
<keyword evidence="5" id="KW-0547">Nucleotide-binding</keyword>
<evidence type="ECO:0000259" key="11">
    <source>
        <dbReference type="PROSITE" id="PS50110"/>
    </source>
</evidence>
<keyword evidence="15" id="KW-1185">Reference proteome</keyword>
<dbReference type="EC" id="2.7.13.3" evidence="2"/>
<dbReference type="SMART" id="SM00388">
    <property type="entry name" value="HisKA"/>
    <property type="match status" value="1"/>
</dbReference>
<dbReference type="SMART" id="SM00091">
    <property type="entry name" value="PAS"/>
    <property type="match status" value="3"/>
</dbReference>
<proteinExistence type="predicted"/>
<feature type="domain" description="PAC" evidence="13">
    <location>
        <begin position="244"/>
        <end position="295"/>
    </location>
</feature>
<evidence type="ECO:0000256" key="5">
    <source>
        <dbReference type="ARBA" id="ARBA00022741"/>
    </source>
</evidence>
<dbReference type="Pfam" id="PF02518">
    <property type="entry name" value="HATPase_c"/>
    <property type="match status" value="1"/>
</dbReference>
<keyword evidence="8" id="KW-0902">Two-component regulatory system</keyword>
<dbReference type="SUPFAM" id="SSF55874">
    <property type="entry name" value="ATPase domain of HSP90 chaperone/DNA topoisomerase II/histidine kinase"/>
    <property type="match status" value="1"/>
</dbReference>
<dbReference type="GO" id="GO:0000155">
    <property type="term" value="F:phosphorelay sensor kinase activity"/>
    <property type="evidence" value="ECO:0007669"/>
    <property type="project" value="InterPro"/>
</dbReference>
<dbReference type="PANTHER" id="PTHR43065">
    <property type="entry name" value="SENSOR HISTIDINE KINASE"/>
    <property type="match status" value="1"/>
</dbReference>
<keyword evidence="7" id="KW-0067">ATP-binding</keyword>
<dbReference type="InterPro" id="IPR001610">
    <property type="entry name" value="PAC"/>
</dbReference>
<dbReference type="InterPro" id="IPR036097">
    <property type="entry name" value="HisK_dim/P_sf"/>
</dbReference>
<dbReference type="CDD" id="cd00082">
    <property type="entry name" value="HisKA"/>
    <property type="match status" value="1"/>
</dbReference>
<organism evidence="14 15">
    <name type="scientific">Chlorobium limicola</name>
    <dbReference type="NCBI Taxonomy" id="1092"/>
    <lineage>
        <taxon>Bacteria</taxon>
        <taxon>Pseudomonadati</taxon>
        <taxon>Chlorobiota</taxon>
        <taxon>Chlorobiia</taxon>
        <taxon>Chlorobiales</taxon>
        <taxon>Chlorobiaceae</taxon>
        <taxon>Chlorobium/Pelodictyon group</taxon>
        <taxon>Chlorobium</taxon>
    </lineage>
</organism>
<evidence type="ECO:0000256" key="7">
    <source>
        <dbReference type="ARBA" id="ARBA00022840"/>
    </source>
</evidence>
<dbReference type="SUPFAM" id="SSF47384">
    <property type="entry name" value="Homodimeric domain of signal transducing histidine kinase"/>
    <property type="match status" value="1"/>
</dbReference>
<dbReference type="PANTHER" id="PTHR43065:SF46">
    <property type="entry name" value="C4-DICARBOXYLATE TRANSPORT SENSOR PROTEIN DCTB"/>
    <property type="match status" value="1"/>
</dbReference>
<dbReference type="InterPro" id="IPR000700">
    <property type="entry name" value="PAS-assoc_C"/>
</dbReference>
<dbReference type="CDD" id="cd00130">
    <property type="entry name" value="PAS"/>
    <property type="match status" value="3"/>
</dbReference>
<sequence>MVASLNVASHSLDQVPEFARKALETVASHIGAAIAQATHDEKITTANRNFASLFDTIDDMLFIIADDGAILHTNAACTVLLGYSHDEFRRLHVLDVHPPERREEAGRTVQQMLSGQANVCHVPLLSKSGEQVPVETKITHGTWDGKPVLFGIIRDITERLKNQSALVESEQKFRELTEFLPLPLFETDLHGMVTYINLEVKAFFGLSDDDLRQGISAFSFCVLQELDRALANQKKILAPGYVPKGNEYTIIMKDGTRRPVLLYSSPIRQDGQVSGVRTTLVDLSELKRAEAVLRESDLEKRVSEEFKSIIDNIPGAVYRHSSDDTIKFLSHSDFLSAESLGSCFSGSLQQMLTFIHPDDMRLVVDTYEELRERKASKIIIYRILTAAHAVRWIEDRKTSAFSEEGVFSGIDGILFDITDRVLAQEENQQLESRLRNTQRLETIGTLAGGIAHDFNNILTPVLGYAEMGALSLSDQDPLKEYFTEITQAAERARNLVAQILSFSRADERTPSVVSVQAILNEALKLLRPSIPSTITIEQQIDNSCGNIFADPSQIHQVVVNLCTNAFQAMEESGGVLTIQLREIIPDAGMLKTQPGLSAERYIELGIADTGTGMDAATMERIFEPFFTTKSVNKGTGLGLSVVHGIITSNNGEIVVESFPGKGATFRIYLPVINERSEAPTGEDPLPKGNASILFVDDEQPTVQMMKMMMTKLGFRIRALNSPVQALELFRRNPEQFDLVITDLTMPEMTGVELARELHETSPQLPVILMTGYGKDIEYTIPLSRYGICKFLKKPVKFAQLASVINEVISHNNA</sequence>
<evidence type="ECO:0000256" key="8">
    <source>
        <dbReference type="ARBA" id="ARBA00023012"/>
    </source>
</evidence>
<evidence type="ECO:0000313" key="14">
    <source>
        <dbReference type="EMBL" id="KUL26583.1"/>
    </source>
</evidence>
<dbReference type="Gene3D" id="1.10.287.130">
    <property type="match status" value="1"/>
</dbReference>
<dbReference type="SMART" id="SM00086">
    <property type="entry name" value="PAC"/>
    <property type="match status" value="3"/>
</dbReference>
<dbReference type="InterPro" id="IPR003661">
    <property type="entry name" value="HisK_dim/P_dom"/>
</dbReference>
<dbReference type="SUPFAM" id="SSF52172">
    <property type="entry name" value="CheY-like"/>
    <property type="match status" value="1"/>
</dbReference>
<dbReference type="Gene3D" id="3.30.450.20">
    <property type="entry name" value="PAS domain"/>
    <property type="match status" value="3"/>
</dbReference>
<dbReference type="PROSITE" id="PS50109">
    <property type="entry name" value="HIS_KIN"/>
    <property type="match status" value="1"/>
</dbReference>
<keyword evidence="6 14" id="KW-0418">Kinase</keyword>
<evidence type="ECO:0000259" key="10">
    <source>
        <dbReference type="PROSITE" id="PS50109"/>
    </source>
</evidence>
<gene>
    <name evidence="14" type="ORF">ASB62_06390</name>
</gene>
<name>A0A101JGZ4_CHLLI</name>
<evidence type="ECO:0000256" key="2">
    <source>
        <dbReference type="ARBA" id="ARBA00012438"/>
    </source>
</evidence>
<protein>
    <recommendedName>
        <fullName evidence="2">histidine kinase</fullName>
        <ecNumber evidence="2">2.7.13.3</ecNumber>
    </recommendedName>
</protein>
<dbReference type="Gene3D" id="3.40.50.2300">
    <property type="match status" value="1"/>
</dbReference>
<dbReference type="PRINTS" id="PR00344">
    <property type="entry name" value="BCTRLSENSOR"/>
</dbReference>
<dbReference type="InterPro" id="IPR005467">
    <property type="entry name" value="His_kinase_dom"/>
</dbReference>
<dbReference type="InterPro" id="IPR001789">
    <property type="entry name" value="Sig_transdc_resp-reg_receiver"/>
</dbReference>
<dbReference type="InterPro" id="IPR000014">
    <property type="entry name" value="PAS"/>
</dbReference>
<dbReference type="SUPFAM" id="SSF55785">
    <property type="entry name" value="PYP-like sensor domain (PAS domain)"/>
    <property type="match status" value="3"/>
</dbReference>
<dbReference type="PROSITE" id="PS50113">
    <property type="entry name" value="PAC"/>
    <property type="match status" value="1"/>
</dbReference>
<comment type="caution">
    <text evidence="14">The sequence shown here is derived from an EMBL/GenBank/DDBJ whole genome shotgun (WGS) entry which is preliminary data.</text>
</comment>
<dbReference type="Pfam" id="PF13426">
    <property type="entry name" value="PAS_9"/>
    <property type="match status" value="2"/>
</dbReference>
<dbReference type="NCBIfam" id="TIGR00229">
    <property type="entry name" value="sensory_box"/>
    <property type="match status" value="2"/>
</dbReference>
<dbReference type="SMART" id="SM00448">
    <property type="entry name" value="REC"/>
    <property type="match status" value="1"/>
</dbReference>
<dbReference type="InterPro" id="IPR036890">
    <property type="entry name" value="HATPase_C_sf"/>
</dbReference>
<comment type="catalytic activity">
    <reaction evidence="1">
        <text>ATP + protein L-histidine = ADP + protein N-phospho-L-histidine.</text>
        <dbReference type="EC" id="2.7.13.3"/>
    </reaction>
</comment>
<evidence type="ECO:0000259" key="13">
    <source>
        <dbReference type="PROSITE" id="PS50113"/>
    </source>
</evidence>
<dbReference type="AlphaFoldDB" id="A0A101JGZ4"/>
<dbReference type="InterPro" id="IPR004358">
    <property type="entry name" value="Sig_transdc_His_kin-like_C"/>
</dbReference>